<dbReference type="Proteomes" id="UP000224567">
    <property type="component" value="Unassembled WGS sequence"/>
</dbReference>
<dbReference type="STRING" id="33114.A0A2G2UYA3"/>
<dbReference type="InterPro" id="IPR021109">
    <property type="entry name" value="Peptidase_aspartic_dom_sf"/>
</dbReference>
<dbReference type="Gene3D" id="2.40.70.10">
    <property type="entry name" value="Acid Proteases"/>
    <property type="match status" value="1"/>
</dbReference>
<feature type="region of interest" description="Disordered" evidence="1">
    <location>
        <begin position="91"/>
        <end position="162"/>
    </location>
</feature>
<dbReference type="CDD" id="cd00303">
    <property type="entry name" value="retropepsin_like"/>
    <property type="match status" value="1"/>
</dbReference>
<evidence type="ECO:0000313" key="3">
    <source>
        <dbReference type="Proteomes" id="UP000224567"/>
    </source>
</evidence>
<dbReference type="EMBL" id="MLFT02001461">
    <property type="protein sequence ID" value="PHT25657.1"/>
    <property type="molecule type" value="Genomic_DNA"/>
</dbReference>
<feature type="compositionally biased region" description="Polar residues" evidence="1">
    <location>
        <begin position="1"/>
        <end position="13"/>
    </location>
</feature>
<feature type="region of interest" description="Disordered" evidence="1">
    <location>
        <begin position="1"/>
        <end position="79"/>
    </location>
</feature>
<dbReference type="OrthoDB" id="1306151at2759"/>
<evidence type="ECO:0000313" key="2">
    <source>
        <dbReference type="EMBL" id="PHT25657.1"/>
    </source>
</evidence>
<dbReference type="PANTHER" id="PTHR33067:SF9">
    <property type="entry name" value="RNA-DIRECTED DNA POLYMERASE"/>
    <property type="match status" value="1"/>
</dbReference>
<comment type="caution">
    <text evidence="2">The sequence shown here is derived from an EMBL/GenBank/DDBJ whole genome shotgun (WGS) entry which is preliminary data.</text>
</comment>
<reference evidence="3" key="2">
    <citation type="journal article" date="2017" name="J. Anim. Genet.">
        <title>Multiple reference genome sequences of hot pepper reveal the massive evolution of plant disease resistance genes by retroduplication.</title>
        <authorList>
            <person name="Kim S."/>
            <person name="Park J."/>
            <person name="Yeom S.-I."/>
            <person name="Kim Y.-M."/>
            <person name="Seo E."/>
            <person name="Kim K.-T."/>
            <person name="Kim M.-S."/>
            <person name="Lee J.M."/>
            <person name="Cheong K."/>
            <person name="Shin H.-S."/>
            <person name="Kim S.-B."/>
            <person name="Han K."/>
            <person name="Lee J."/>
            <person name="Park M."/>
            <person name="Lee H.-A."/>
            <person name="Lee H.-Y."/>
            <person name="Lee Y."/>
            <person name="Oh S."/>
            <person name="Lee J.H."/>
            <person name="Choi E."/>
            <person name="Choi E."/>
            <person name="Lee S.E."/>
            <person name="Jeon J."/>
            <person name="Kim H."/>
            <person name="Choi G."/>
            <person name="Song H."/>
            <person name="Lee J."/>
            <person name="Lee S.-C."/>
            <person name="Kwon J.-K."/>
            <person name="Lee H.-Y."/>
            <person name="Koo N."/>
            <person name="Hong Y."/>
            <person name="Kim R.W."/>
            <person name="Kang W.-H."/>
            <person name="Huh J.H."/>
            <person name="Kang B.-C."/>
            <person name="Yang T.-J."/>
            <person name="Lee Y.-H."/>
            <person name="Bennetzen J.L."/>
            <person name="Choi D."/>
        </authorList>
    </citation>
    <scope>NUCLEOTIDE SEQUENCE [LARGE SCALE GENOMIC DNA]</scope>
    <source>
        <strain evidence="3">cv. PBC81</strain>
    </source>
</reference>
<gene>
    <name evidence="2" type="ORF">CQW23_34722</name>
</gene>
<sequence length="770" mass="85267">MGSPQASLRSTQMPKHAEGARCLPQSRSRYSTSVSRARALAAPPIHAGPRPGSIDGPARRRSTSDRGASPAPIRFPPDNFKHSLTLFSKSFSSFPRGPGTTGLSPSPAPPSRGLGPGPPLRTLLQTTIRTTEPPDSKAGLFPRVVPPDLGSRSERLSAKGSWSPNARRAVAAATKRVELQPPLAATSVDVDSHLGQPRARGVREASIRPATTTHPVIEARCEGATQCVTPRQTCPRPNGFGRNLHSKTRWFTGFCNSHQVSHFAMFCIDARAEISVAESRFRLLKKHRSPDARRGWGARGRLLIQVFLGAFRAKPEKLGKRKQEEKKTAERTLPYPPPPFPQRLKKVADDTKFYKFMTMLKQMTINVPLVEALEQMPRYAKFMKDLLTKKRAVSYELADNVHHCSAIATRSLVHKKADPRAFTIPCTIGSLDFAKALCDLGASINLMPLSIYKKLGLSDPTTTNMRLVMADRSVKRPVGILNDVLVKVSSFIFPADFVILDCKEDSEVPIILGRPFLATGSVLIDMKDNELLFRINDEVVRFDICKAMKQPSDMNELSVADVHHEDMKALSIEKQPTVEPLSVVPLKVEHEDNEGYEELMSALTEIESYTPKQPDCDLKNQPTAKTPIDEPPMLESQELPDYLRYVFLESRNILPERADDLSEQHVEALISALKRYKRATGWTIDDIIGDSPGKGKSHLEEDRMPTDYAAHMSTNAIDYAAYMSHYAIDNAPHMSLICRALCAAYVVFLSPKPIVNGSKPDPFSSYIKGT</sequence>
<reference evidence="2 3" key="1">
    <citation type="journal article" date="2017" name="Genome Biol.">
        <title>New reference genome sequences of hot pepper reveal the massive evolution of plant disease-resistance genes by retroduplication.</title>
        <authorList>
            <person name="Kim S."/>
            <person name="Park J."/>
            <person name="Yeom S.I."/>
            <person name="Kim Y.M."/>
            <person name="Seo E."/>
            <person name="Kim K.T."/>
            <person name="Kim M.S."/>
            <person name="Lee J.M."/>
            <person name="Cheong K."/>
            <person name="Shin H.S."/>
            <person name="Kim S.B."/>
            <person name="Han K."/>
            <person name="Lee J."/>
            <person name="Park M."/>
            <person name="Lee H.A."/>
            <person name="Lee H.Y."/>
            <person name="Lee Y."/>
            <person name="Oh S."/>
            <person name="Lee J.H."/>
            <person name="Choi E."/>
            <person name="Choi E."/>
            <person name="Lee S.E."/>
            <person name="Jeon J."/>
            <person name="Kim H."/>
            <person name="Choi G."/>
            <person name="Song H."/>
            <person name="Lee J."/>
            <person name="Lee S.C."/>
            <person name="Kwon J.K."/>
            <person name="Lee H.Y."/>
            <person name="Koo N."/>
            <person name="Hong Y."/>
            <person name="Kim R.W."/>
            <person name="Kang W.H."/>
            <person name="Huh J.H."/>
            <person name="Kang B.C."/>
            <person name="Yang T.J."/>
            <person name="Lee Y.H."/>
            <person name="Bennetzen J.L."/>
            <person name="Choi D."/>
        </authorList>
    </citation>
    <scope>NUCLEOTIDE SEQUENCE [LARGE SCALE GENOMIC DNA]</scope>
    <source>
        <strain evidence="3">cv. PBC81</strain>
    </source>
</reference>
<protein>
    <submittedName>
        <fullName evidence="2">Uncharacterized protein</fullName>
    </submittedName>
</protein>
<name>A0A2G2UYA3_CAPBA</name>
<keyword evidence="3" id="KW-1185">Reference proteome</keyword>
<dbReference type="AlphaFoldDB" id="A0A2G2UYA3"/>
<organism evidence="2 3">
    <name type="scientific">Capsicum baccatum</name>
    <name type="common">Peruvian pepper</name>
    <dbReference type="NCBI Taxonomy" id="33114"/>
    <lineage>
        <taxon>Eukaryota</taxon>
        <taxon>Viridiplantae</taxon>
        <taxon>Streptophyta</taxon>
        <taxon>Embryophyta</taxon>
        <taxon>Tracheophyta</taxon>
        <taxon>Spermatophyta</taxon>
        <taxon>Magnoliopsida</taxon>
        <taxon>eudicotyledons</taxon>
        <taxon>Gunneridae</taxon>
        <taxon>Pentapetalae</taxon>
        <taxon>asterids</taxon>
        <taxon>lamiids</taxon>
        <taxon>Solanales</taxon>
        <taxon>Solanaceae</taxon>
        <taxon>Solanoideae</taxon>
        <taxon>Capsiceae</taxon>
        <taxon>Capsicum</taxon>
    </lineage>
</organism>
<feature type="compositionally biased region" description="Low complexity" evidence="1">
    <location>
        <begin position="120"/>
        <end position="131"/>
    </location>
</feature>
<dbReference type="PANTHER" id="PTHR33067">
    <property type="entry name" value="RNA-DIRECTED DNA POLYMERASE-RELATED"/>
    <property type="match status" value="1"/>
</dbReference>
<accession>A0A2G2UYA3</accession>
<feature type="compositionally biased region" description="Basic and acidic residues" evidence="1">
    <location>
        <begin position="317"/>
        <end position="330"/>
    </location>
</feature>
<feature type="region of interest" description="Disordered" evidence="1">
    <location>
        <begin position="611"/>
        <end position="634"/>
    </location>
</feature>
<proteinExistence type="predicted"/>
<evidence type="ECO:0000256" key="1">
    <source>
        <dbReference type="SAM" id="MobiDB-lite"/>
    </source>
</evidence>
<feature type="region of interest" description="Disordered" evidence="1">
    <location>
        <begin position="317"/>
        <end position="341"/>
    </location>
</feature>
<feature type="compositionally biased region" description="Polar residues" evidence="1">
    <location>
        <begin position="25"/>
        <end position="35"/>
    </location>
</feature>